<feature type="non-terminal residue" evidence="2">
    <location>
        <position position="1"/>
    </location>
</feature>
<sequence length="152" mass="17752">MSELSSNDKRFVVVVVFFFFFFFALSSLFISFASPFIVRIFNHKFSDPVAQLDHSCSIYQSASRFNIKKDIKDENKFVFEINEDIVKVSPMYQIELTTTRKDKKKGIRDENKLVFEIDKDIVKVSPEYQIELATTRKDKVPQNEIISLPTGY</sequence>
<dbReference type="AlphaFoldDB" id="A0AAV6NWX4"/>
<comment type="caution">
    <text evidence="2">The sequence shown here is derived from an EMBL/GenBank/DDBJ whole genome shotgun (WGS) entry which is preliminary data.</text>
</comment>
<protein>
    <submittedName>
        <fullName evidence="2">Uncharacterized protein</fullName>
    </submittedName>
</protein>
<proteinExistence type="predicted"/>
<dbReference type="Proteomes" id="UP000685013">
    <property type="component" value="Chromosome 4"/>
</dbReference>
<gene>
    <name evidence="2" type="ORF">SDJN03_07578</name>
</gene>
<keyword evidence="3" id="KW-1185">Reference proteome</keyword>
<keyword evidence="1" id="KW-0472">Membrane</keyword>
<evidence type="ECO:0000313" key="3">
    <source>
        <dbReference type="Proteomes" id="UP000685013"/>
    </source>
</evidence>
<reference evidence="2 3" key="1">
    <citation type="journal article" date="2021" name="Hortic Res">
        <title>The domestication of Cucurbita argyrosperma as revealed by the genome of its wild relative.</title>
        <authorList>
            <person name="Barrera-Redondo J."/>
            <person name="Sanchez-de la Vega G."/>
            <person name="Aguirre-Liguori J.A."/>
            <person name="Castellanos-Morales G."/>
            <person name="Gutierrez-Guerrero Y.T."/>
            <person name="Aguirre-Dugua X."/>
            <person name="Aguirre-Planter E."/>
            <person name="Tenaillon M.I."/>
            <person name="Lira-Saade R."/>
            <person name="Eguiarte L.E."/>
        </authorList>
    </citation>
    <scope>NUCLEOTIDE SEQUENCE [LARGE SCALE GENOMIC DNA]</scope>
    <source>
        <strain evidence="2">JBR-2021</strain>
    </source>
</reference>
<feature type="transmembrane region" description="Helical" evidence="1">
    <location>
        <begin position="12"/>
        <end position="38"/>
    </location>
</feature>
<name>A0AAV6NWX4_9ROSI</name>
<accession>A0AAV6NWX4</accession>
<keyword evidence="1" id="KW-0812">Transmembrane</keyword>
<dbReference type="EMBL" id="JAGKQH010000004">
    <property type="protein sequence ID" value="KAG6602345.1"/>
    <property type="molecule type" value="Genomic_DNA"/>
</dbReference>
<organism evidence="2 3">
    <name type="scientific">Cucurbita argyrosperma subsp. sororia</name>
    <dbReference type="NCBI Taxonomy" id="37648"/>
    <lineage>
        <taxon>Eukaryota</taxon>
        <taxon>Viridiplantae</taxon>
        <taxon>Streptophyta</taxon>
        <taxon>Embryophyta</taxon>
        <taxon>Tracheophyta</taxon>
        <taxon>Spermatophyta</taxon>
        <taxon>Magnoliopsida</taxon>
        <taxon>eudicotyledons</taxon>
        <taxon>Gunneridae</taxon>
        <taxon>Pentapetalae</taxon>
        <taxon>rosids</taxon>
        <taxon>fabids</taxon>
        <taxon>Cucurbitales</taxon>
        <taxon>Cucurbitaceae</taxon>
        <taxon>Cucurbiteae</taxon>
        <taxon>Cucurbita</taxon>
    </lineage>
</organism>
<keyword evidence="1" id="KW-1133">Transmembrane helix</keyword>
<evidence type="ECO:0000256" key="1">
    <source>
        <dbReference type="SAM" id="Phobius"/>
    </source>
</evidence>
<evidence type="ECO:0000313" key="2">
    <source>
        <dbReference type="EMBL" id="KAG6602345.1"/>
    </source>
</evidence>